<dbReference type="CDD" id="cd04301">
    <property type="entry name" value="NAT_SF"/>
    <property type="match status" value="1"/>
</dbReference>
<keyword evidence="3" id="KW-1185">Reference proteome</keyword>
<dbReference type="PROSITE" id="PS51186">
    <property type="entry name" value="GNAT"/>
    <property type="match status" value="1"/>
</dbReference>
<dbReference type="InterPro" id="IPR000182">
    <property type="entry name" value="GNAT_dom"/>
</dbReference>
<dbReference type="RefSeq" id="WP_158359633.1">
    <property type="nucleotide sequence ID" value="NZ_JAOQJF010000031.1"/>
</dbReference>
<name>A0ABT2V1V5_9FIRM</name>
<dbReference type="PANTHER" id="PTHR43451:SF1">
    <property type="entry name" value="ACETYLTRANSFERASE"/>
    <property type="match status" value="1"/>
</dbReference>
<dbReference type="GO" id="GO:0016746">
    <property type="term" value="F:acyltransferase activity"/>
    <property type="evidence" value="ECO:0007669"/>
    <property type="project" value="UniProtKB-KW"/>
</dbReference>
<keyword evidence="2" id="KW-0012">Acyltransferase</keyword>
<dbReference type="Proteomes" id="UP001652395">
    <property type="component" value="Unassembled WGS sequence"/>
</dbReference>
<reference evidence="2 3" key="1">
    <citation type="journal article" date="2021" name="ISME Commun">
        <title>Automated analysis of genomic sequences facilitates high-throughput and comprehensive description of bacteria.</title>
        <authorList>
            <person name="Hitch T.C.A."/>
        </authorList>
    </citation>
    <scope>NUCLEOTIDE SEQUENCE [LARGE SCALE GENOMIC DNA]</scope>
    <source>
        <strain evidence="3">f_CCE</strain>
    </source>
</reference>
<proteinExistence type="predicted"/>
<organism evidence="2 3">
    <name type="scientific">Alitiscatomonas aceti</name>
    <dbReference type="NCBI Taxonomy" id="2981724"/>
    <lineage>
        <taxon>Bacteria</taxon>
        <taxon>Bacillati</taxon>
        <taxon>Bacillota</taxon>
        <taxon>Clostridia</taxon>
        <taxon>Lachnospirales</taxon>
        <taxon>Lachnospiraceae</taxon>
        <taxon>Alitiscatomonas</taxon>
    </lineage>
</organism>
<dbReference type="InterPro" id="IPR016181">
    <property type="entry name" value="Acyl_CoA_acyltransferase"/>
</dbReference>
<protein>
    <submittedName>
        <fullName evidence="2">GNAT family N-acetyltransferase</fullName>
        <ecNumber evidence="2">2.3.1.-</ecNumber>
    </submittedName>
</protein>
<dbReference type="EMBL" id="JAOQJF010000031">
    <property type="protein sequence ID" value="MCU6800868.1"/>
    <property type="molecule type" value="Genomic_DNA"/>
</dbReference>
<sequence length="150" mass="17055">MSIRPYRPEDCEALARLFYDAVHTVNAKDYTEQQLNAWATGTVDLEAWDRSLTAHFTLVAEENGVITGFGDMDPTGYLDRLFVHRDFQGRGIASALCDRLEPSVSGPITTHASITARPFFEKRGYRVIKEQQVERRGVLLTNFVMEKQRS</sequence>
<evidence type="ECO:0000313" key="3">
    <source>
        <dbReference type="Proteomes" id="UP001652395"/>
    </source>
</evidence>
<gene>
    <name evidence="2" type="ORF">OCV69_13185</name>
</gene>
<feature type="domain" description="N-acetyltransferase" evidence="1">
    <location>
        <begin position="1"/>
        <end position="150"/>
    </location>
</feature>
<comment type="caution">
    <text evidence="2">The sequence shown here is derived from an EMBL/GenBank/DDBJ whole genome shotgun (WGS) entry which is preliminary data.</text>
</comment>
<accession>A0ABT2V1V5</accession>
<dbReference type="InterPro" id="IPR052564">
    <property type="entry name" value="N-acetyltrans/Recomb-assoc"/>
</dbReference>
<dbReference type="PANTHER" id="PTHR43451">
    <property type="entry name" value="ACETYLTRANSFERASE (GNAT) FAMILY PROTEIN"/>
    <property type="match status" value="1"/>
</dbReference>
<dbReference type="Gene3D" id="3.40.630.30">
    <property type="match status" value="1"/>
</dbReference>
<dbReference type="EC" id="2.3.1.-" evidence="2"/>
<dbReference type="Pfam" id="PF13673">
    <property type="entry name" value="Acetyltransf_10"/>
    <property type="match status" value="1"/>
</dbReference>
<evidence type="ECO:0000313" key="2">
    <source>
        <dbReference type="EMBL" id="MCU6800868.1"/>
    </source>
</evidence>
<keyword evidence="2" id="KW-0808">Transferase</keyword>
<evidence type="ECO:0000259" key="1">
    <source>
        <dbReference type="PROSITE" id="PS51186"/>
    </source>
</evidence>
<dbReference type="SUPFAM" id="SSF55729">
    <property type="entry name" value="Acyl-CoA N-acyltransferases (Nat)"/>
    <property type="match status" value="1"/>
</dbReference>